<accession>A0A8K0A8P0</accession>
<feature type="compositionally biased region" description="Pro residues" evidence="1">
    <location>
        <begin position="288"/>
        <end position="298"/>
    </location>
</feature>
<feature type="region of interest" description="Disordered" evidence="1">
    <location>
        <begin position="1"/>
        <end position="629"/>
    </location>
</feature>
<feature type="compositionally biased region" description="Basic and acidic residues" evidence="1">
    <location>
        <begin position="342"/>
        <end position="353"/>
    </location>
</feature>
<feature type="compositionally biased region" description="Basic and acidic residues" evidence="1">
    <location>
        <begin position="397"/>
        <end position="408"/>
    </location>
</feature>
<evidence type="ECO:0000313" key="2">
    <source>
        <dbReference type="EMBL" id="CAH1270690.1"/>
    </source>
</evidence>
<organism evidence="2 3">
    <name type="scientific">Branchiostoma lanceolatum</name>
    <name type="common">Common lancelet</name>
    <name type="synonym">Amphioxus lanceolatum</name>
    <dbReference type="NCBI Taxonomy" id="7740"/>
    <lineage>
        <taxon>Eukaryota</taxon>
        <taxon>Metazoa</taxon>
        <taxon>Chordata</taxon>
        <taxon>Cephalochordata</taxon>
        <taxon>Leptocardii</taxon>
        <taxon>Amphioxiformes</taxon>
        <taxon>Branchiostomatidae</taxon>
        <taxon>Branchiostoma</taxon>
    </lineage>
</organism>
<evidence type="ECO:0000256" key="1">
    <source>
        <dbReference type="SAM" id="MobiDB-lite"/>
    </source>
</evidence>
<evidence type="ECO:0000313" key="3">
    <source>
        <dbReference type="Proteomes" id="UP000838412"/>
    </source>
</evidence>
<sequence>MSMCSALARAQTPRPHATRHSPTPQRQRPAPDRPVTRHSPETTATTPGPRPTCHPPFPGDHSDNARPQTNLPPAIPRDHSDNARPKTSLPPAIPRRPQRQRPAPDQPATRHSPETIATTPGPRPTCHPPFPGDHSDNARPKTNLPPTIPRRPRRQRPAPDQPTNLPPAIPRDHGDNARPQTNLPPAILRRPQRQLPAPDQPAIRHSPETIATTPGPRPTCHPPFPGDHSDNSRPQTNLPPAIPRRPQRQLPAPDQLATRRSPETIATTPGPRPTCHPPFPETTATTPGPRPACHPPFPGDHSDNARPQTNLPPAILRRPQRQRPAPDKPATCHSPRSRRQRPAPDKPATRHSPETTATTPGPRPTCHPPFPGDHSDNARPQTNLPPAIRRRPQRQRPAPDRPATRHSPETTATTPGPRPTCHLPFPGAHSDNARPQTNLQPAIPRRPQRQRPAPDQPATRHSPETTATTPGPRPTCHPPFAETTATTPGPRPTCNPPFSGAHSDNSRPQTNLPPSIRRDHSNNSRPQTNLPPAIPRRPQQQLPAPDQPDTRHSPETTATTPGPRPTCNPPFSGDHSDNARPQTSLPPAIPRRPQRQLPAPDQPATLHSPRPQQQLPAPDPVRPATRHSRATPCRLYEETDIRTCKFNVVFSPCSTMRIHLVLVLCLAGAACARSVHDHEVEDVLQALRKALENVDGTLGKRAEGNTKTVKVSENGVVFVEKVSFDDVHNCETIHVPKHPGQDEVDIRHCFDDKESKTGKSLYCFSEKFQCYLLSIEEEGEPSLEELKGGVEKLEDQNNPVLDANGIDVHANNWVVTGKADRAELPEALANFNADFPVLSAEKIPEGAEFLASSDDEPDENDKRHRCDYNDLDIKYYRLNGGREYMNFCANSGRGPCHYQYIYDCFCLKCECCPSARTKADCQICYRSYK</sequence>
<dbReference type="Proteomes" id="UP000838412">
    <property type="component" value="Chromosome 7"/>
</dbReference>
<reference evidence="2" key="1">
    <citation type="submission" date="2022-01" db="EMBL/GenBank/DDBJ databases">
        <authorList>
            <person name="Braso-Vives M."/>
        </authorList>
    </citation>
    <scope>NUCLEOTIDE SEQUENCE</scope>
</reference>
<feature type="compositionally biased region" description="Basic and acidic residues" evidence="1">
    <location>
        <begin position="29"/>
        <end position="40"/>
    </location>
</feature>
<keyword evidence="3" id="KW-1185">Reference proteome</keyword>
<protein>
    <submittedName>
        <fullName evidence="2">Hypp4385 protein</fullName>
    </submittedName>
</protein>
<feature type="compositionally biased region" description="Pro residues" evidence="1">
    <location>
        <begin position="270"/>
        <end position="280"/>
    </location>
</feature>
<feature type="compositionally biased region" description="Pro residues" evidence="1">
    <location>
        <begin position="215"/>
        <end position="225"/>
    </location>
</feature>
<feature type="compositionally biased region" description="Pro residues" evidence="1">
    <location>
        <begin position="121"/>
        <end position="131"/>
    </location>
</feature>
<feature type="compositionally biased region" description="Pro residues" evidence="1">
    <location>
        <begin position="48"/>
        <end position="58"/>
    </location>
</feature>
<name>A0A8K0A8P0_BRALA</name>
<feature type="compositionally biased region" description="Pro residues" evidence="1">
    <location>
        <begin position="361"/>
        <end position="371"/>
    </location>
</feature>
<feature type="compositionally biased region" description="Low complexity" evidence="1">
    <location>
        <begin position="440"/>
        <end position="457"/>
    </location>
</feature>
<dbReference type="EMBL" id="OV696692">
    <property type="protein sequence ID" value="CAH1270690.1"/>
    <property type="molecule type" value="Genomic_DNA"/>
</dbReference>
<feature type="compositionally biased region" description="Low complexity" evidence="1">
    <location>
        <begin position="100"/>
        <end position="110"/>
    </location>
</feature>
<gene>
    <name evidence="2" type="primary">Hypp4385</name>
    <name evidence="2" type="ORF">BLAG_LOCUS22899</name>
</gene>
<proteinExistence type="predicted"/>
<feature type="compositionally biased region" description="Polar residues" evidence="1">
    <location>
        <begin position="502"/>
        <end position="513"/>
    </location>
</feature>
<dbReference type="AlphaFoldDB" id="A0A8K0A8P0"/>